<sequence length="328" mass="36891">MSGGLEPRTTARCTIVTSEGALKVELWAKEFPKTTRRFLENCTKGLYNGVPFDKKPNGLMIQTGEIGCDPVGAVESNTRVQFDRRGLLASFPSSKGSFFITLRDNLSLERKATVFGKLVDSTYYNVLSICDKQLKADSDEFLYPAWIKEISVEEPYFRDLPNWETSAPVTVRNAAKPERKRPATKRVRLVYEDEGDEQEDAVPNIKIRAAHDLLNDKRLVKSSPSLETSSSAEPRLSRKSSEHIGSSNIEHEASLSDAEKEGRSPEDTQPVPKAPVIATHEEAEEEHKLTQRERETLRLLEQFKKTSAKNKLFSSHQLNFGNQAPDPR</sequence>
<evidence type="ECO:0000256" key="2">
    <source>
        <dbReference type="ARBA" id="ARBA00004123"/>
    </source>
</evidence>
<dbReference type="Gene3D" id="2.40.100.10">
    <property type="entry name" value="Cyclophilin-like"/>
    <property type="match status" value="1"/>
</dbReference>
<dbReference type="Proteomes" id="UP000236544">
    <property type="component" value="Unassembled WGS sequence"/>
</dbReference>
<evidence type="ECO:0000256" key="5">
    <source>
        <dbReference type="SAM" id="MobiDB-lite"/>
    </source>
</evidence>
<protein>
    <submittedName>
        <fullName evidence="7">LAQU0S16e02036g1_1</fullName>
    </submittedName>
</protein>
<name>A0A0P1KW94_9SACH</name>
<feature type="region of interest" description="Disordered" evidence="5">
    <location>
        <begin position="221"/>
        <end position="292"/>
    </location>
</feature>
<feature type="domain" description="PPIase cyclophilin-type" evidence="6">
    <location>
        <begin position="20"/>
        <end position="145"/>
    </location>
</feature>
<reference evidence="8" key="1">
    <citation type="submission" date="2015-10" db="EMBL/GenBank/DDBJ databases">
        <authorList>
            <person name="Devillers H."/>
        </authorList>
    </citation>
    <scope>NUCLEOTIDE SEQUENCE [LARGE SCALE GENOMIC DNA]</scope>
</reference>
<comment type="similarity">
    <text evidence="4">Belongs to the cyclophilin-type PPIase family. CWC27 subfamily.</text>
</comment>
<organism evidence="7 8">
    <name type="scientific">Lachancea quebecensis</name>
    <dbReference type="NCBI Taxonomy" id="1654605"/>
    <lineage>
        <taxon>Eukaryota</taxon>
        <taxon>Fungi</taxon>
        <taxon>Dikarya</taxon>
        <taxon>Ascomycota</taxon>
        <taxon>Saccharomycotina</taxon>
        <taxon>Saccharomycetes</taxon>
        <taxon>Saccharomycetales</taxon>
        <taxon>Saccharomycetaceae</taxon>
        <taxon>Lachancea</taxon>
    </lineage>
</organism>
<dbReference type="GO" id="GO:0003755">
    <property type="term" value="F:peptidyl-prolyl cis-trans isomerase activity"/>
    <property type="evidence" value="ECO:0007669"/>
    <property type="project" value="UniProtKB-EC"/>
</dbReference>
<dbReference type="PANTHER" id="PTHR45625:SF6">
    <property type="entry name" value="SPLICEOSOME-ASSOCIATED PROTEIN CWC27 HOMOLOG"/>
    <property type="match status" value="1"/>
</dbReference>
<evidence type="ECO:0000256" key="3">
    <source>
        <dbReference type="ARBA" id="ARBA00023242"/>
    </source>
</evidence>
<feature type="compositionally biased region" description="Basic and acidic residues" evidence="5">
    <location>
        <begin position="279"/>
        <end position="292"/>
    </location>
</feature>
<dbReference type="EMBL" id="LN890574">
    <property type="protein sequence ID" value="CUS24452.1"/>
    <property type="molecule type" value="Genomic_DNA"/>
</dbReference>
<dbReference type="InterPro" id="IPR002130">
    <property type="entry name" value="Cyclophilin-type_PPIase_dom"/>
</dbReference>
<keyword evidence="8" id="KW-1185">Reference proteome</keyword>
<feature type="compositionally biased region" description="Basic and acidic residues" evidence="5">
    <location>
        <begin position="249"/>
        <end position="266"/>
    </location>
</feature>
<evidence type="ECO:0000313" key="8">
    <source>
        <dbReference type="Proteomes" id="UP000236544"/>
    </source>
</evidence>
<dbReference type="GO" id="GO:0071013">
    <property type="term" value="C:catalytic step 2 spliceosome"/>
    <property type="evidence" value="ECO:0007669"/>
    <property type="project" value="TreeGrafter"/>
</dbReference>
<dbReference type="PANTHER" id="PTHR45625">
    <property type="entry name" value="PEPTIDYL-PROLYL CIS-TRANS ISOMERASE-RELATED"/>
    <property type="match status" value="1"/>
</dbReference>
<comment type="subcellular location">
    <subcellularLocation>
        <location evidence="2">Nucleus</location>
    </subcellularLocation>
</comment>
<dbReference type="SUPFAM" id="SSF50891">
    <property type="entry name" value="Cyclophilin-like"/>
    <property type="match status" value="1"/>
</dbReference>
<dbReference type="InterPro" id="IPR029000">
    <property type="entry name" value="Cyclophilin-like_dom_sf"/>
</dbReference>
<evidence type="ECO:0000256" key="1">
    <source>
        <dbReference type="ARBA" id="ARBA00000971"/>
    </source>
</evidence>
<keyword evidence="3" id="KW-0539">Nucleus</keyword>
<evidence type="ECO:0000313" key="7">
    <source>
        <dbReference type="EMBL" id="CUS24452.1"/>
    </source>
</evidence>
<evidence type="ECO:0000259" key="6">
    <source>
        <dbReference type="PROSITE" id="PS50072"/>
    </source>
</evidence>
<dbReference type="OrthoDB" id="442970at2759"/>
<dbReference type="InterPro" id="IPR044666">
    <property type="entry name" value="Cyclophilin_A-like"/>
</dbReference>
<gene>
    <name evidence="7" type="ORF">LAQU0_S16e02036g</name>
</gene>
<dbReference type="PROSITE" id="PS50072">
    <property type="entry name" value="CSA_PPIASE_2"/>
    <property type="match status" value="1"/>
</dbReference>
<dbReference type="Pfam" id="PF00160">
    <property type="entry name" value="Pro_isomerase"/>
    <property type="match status" value="1"/>
</dbReference>
<accession>A0A0P1KW94</accession>
<proteinExistence type="inferred from homology"/>
<evidence type="ECO:0000256" key="4">
    <source>
        <dbReference type="ARBA" id="ARBA00038509"/>
    </source>
</evidence>
<comment type="catalytic activity">
    <reaction evidence="1">
        <text>[protein]-peptidylproline (omega=180) = [protein]-peptidylproline (omega=0)</text>
        <dbReference type="Rhea" id="RHEA:16237"/>
        <dbReference type="Rhea" id="RHEA-COMP:10747"/>
        <dbReference type="Rhea" id="RHEA-COMP:10748"/>
        <dbReference type="ChEBI" id="CHEBI:83833"/>
        <dbReference type="ChEBI" id="CHEBI:83834"/>
        <dbReference type="EC" id="5.2.1.8"/>
    </reaction>
</comment>
<dbReference type="AlphaFoldDB" id="A0A0P1KW94"/>
<feature type="compositionally biased region" description="Low complexity" evidence="5">
    <location>
        <begin position="222"/>
        <end position="231"/>
    </location>
</feature>